<keyword evidence="1" id="KW-0812">Transmembrane</keyword>
<reference evidence="3" key="1">
    <citation type="submission" date="2014-12" db="EMBL/GenBank/DDBJ databases">
        <title>Genome Sequence of Valsa Canker Pathogens Uncovers a Specific Adaption of Colonization on Woody Bark.</title>
        <authorList>
            <person name="Yin Z."/>
            <person name="Liu H."/>
            <person name="Gao X."/>
            <person name="Li Z."/>
            <person name="Song N."/>
            <person name="Ke X."/>
            <person name="Dai Q."/>
            <person name="Wu Y."/>
            <person name="Sun Y."/>
            <person name="Xu J.-R."/>
            <person name="Kang Z.K."/>
            <person name="Wang L."/>
            <person name="Huang L."/>
        </authorList>
    </citation>
    <scope>NUCLEOTIDE SEQUENCE [LARGE SCALE GENOMIC DNA]</scope>
    <source>
        <strain evidence="3">SXYL134</strain>
    </source>
</reference>
<gene>
    <name evidence="2" type="ORF">VP1G_10983</name>
</gene>
<dbReference type="EMBL" id="KN714695">
    <property type="protein sequence ID" value="KUI57043.1"/>
    <property type="molecule type" value="Genomic_DNA"/>
</dbReference>
<evidence type="ECO:0000313" key="2">
    <source>
        <dbReference type="EMBL" id="KUI57043.1"/>
    </source>
</evidence>
<keyword evidence="3" id="KW-1185">Reference proteome</keyword>
<protein>
    <submittedName>
        <fullName evidence="2">Uncharacterized protein</fullName>
    </submittedName>
</protein>
<evidence type="ECO:0000313" key="3">
    <source>
        <dbReference type="Proteomes" id="UP000078576"/>
    </source>
</evidence>
<keyword evidence="1" id="KW-0472">Membrane</keyword>
<name>A0A194UZE8_CYTMA</name>
<dbReference type="Proteomes" id="UP000078576">
    <property type="component" value="Unassembled WGS sequence"/>
</dbReference>
<accession>A0A194UZE8</accession>
<sequence>MPAPYLPSQAAQLSLIWLGKQEPNLPSGSAHESFIPTAAADVDQSAVSTVQEKVAMAIVGDFLLFPASCAFFLVTFISKSFKIPPAQCLALRENISSSMGRSVHADCSWESGRDNAYWSTAFAKLNQPQQP</sequence>
<proteinExistence type="predicted"/>
<dbReference type="AlphaFoldDB" id="A0A194UZE8"/>
<organism evidence="2 3">
    <name type="scientific">Cytospora mali</name>
    <name type="common">Apple Valsa canker fungus</name>
    <name type="synonym">Valsa mali</name>
    <dbReference type="NCBI Taxonomy" id="578113"/>
    <lineage>
        <taxon>Eukaryota</taxon>
        <taxon>Fungi</taxon>
        <taxon>Dikarya</taxon>
        <taxon>Ascomycota</taxon>
        <taxon>Pezizomycotina</taxon>
        <taxon>Sordariomycetes</taxon>
        <taxon>Sordariomycetidae</taxon>
        <taxon>Diaporthales</taxon>
        <taxon>Cytosporaceae</taxon>
        <taxon>Cytospora</taxon>
    </lineage>
</organism>
<evidence type="ECO:0000256" key="1">
    <source>
        <dbReference type="SAM" id="Phobius"/>
    </source>
</evidence>
<keyword evidence="1" id="KW-1133">Transmembrane helix</keyword>
<feature type="transmembrane region" description="Helical" evidence="1">
    <location>
        <begin position="54"/>
        <end position="77"/>
    </location>
</feature>